<sequence>MSTLPRDRENRLPFCLDSHVEKRYRVSGIFSRILKKLFFFCAEKILFSGEKFLPKIVLSSRKECFFHFLCMKCVFFTLEDLCIVQYFANFKSPSGLVLREV</sequence>
<protein>
    <submittedName>
        <fullName evidence="1">Uncharacterized protein</fullName>
    </submittedName>
</protein>
<dbReference type="EMBL" id="HBUF01550320">
    <property type="protein sequence ID" value="CAG6758724.1"/>
    <property type="molecule type" value="Transcribed_RNA"/>
</dbReference>
<organism evidence="1">
    <name type="scientific">Cacopsylla melanoneura</name>
    <dbReference type="NCBI Taxonomy" id="428564"/>
    <lineage>
        <taxon>Eukaryota</taxon>
        <taxon>Metazoa</taxon>
        <taxon>Ecdysozoa</taxon>
        <taxon>Arthropoda</taxon>
        <taxon>Hexapoda</taxon>
        <taxon>Insecta</taxon>
        <taxon>Pterygota</taxon>
        <taxon>Neoptera</taxon>
        <taxon>Paraneoptera</taxon>
        <taxon>Hemiptera</taxon>
        <taxon>Sternorrhyncha</taxon>
        <taxon>Psylloidea</taxon>
        <taxon>Psyllidae</taxon>
        <taxon>Psyllinae</taxon>
        <taxon>Cacopsylla</taxon>
    </lineage>
</organism>
<dbReference type="AlphaFoldDB" id="A0A8D9A4H1"/>
<accession>A0A8D9A4H1</accession>
<proteinExistence type="predicted"/>
<evidence type="ECO:0000313" key="1">
    <source>
        <dbReference type="EMBL" id="CAG6758724.1"/>
    </source>
</evidence>
<reference evidence="1" key="1">
    <citation type="submission" date="2021-05" db="EMBL/GenBank/DDBJ databases">
        <authorList>
            <person name="Alioto T."/>
            <person name="Alioto T."/>
            <person name="Gomez Garrido J."/>
        </authorList>
    </citation>
    <scope>NUCLEOTIDE SEQUENCE</scope>
</reference>
<name>A0A8D9A4H1_9HEMI</name>